<evidence type="ECO:0000313" key="1">
    <source>
        <dbReference type="EMBL" id="VFU48829.1"/>
    </source>
</evidence>
<accession>A0A6N2M549</accession>
<reference evidence="1" key="1">
    <citation type="submission" date="2019-03" db="EMBL/GenBank/DDBJ databases">
        <authorList>
            <person name="Mank J."/>
            <person name="Almeida P."/>
        </authorList>
    </citation>
    <scope>NUCLEOTIDE SEQUENCE</scope>
    <source>
        <strain evidence="1">78183</strain>
    </source>
</reference>
<sequence>MQDTKSLAIPYTQLYVTKKGRCLFFPSLASNTIALHPQREREFPSLIHSLKGFFFRLFNDSPIEVVDRRAPSVLDTGALWL</sequence>
<organism evidence="1">
    <name type="scientific">Salix viminalis</name>
    <name type="common">Common osier</name>
    <name type="synonym">Basket willow</name>
    <dbReference type="NCBI Taxonomy" id="40686"/>
    <lineage>
        <taxon>Eukaryota</taxon>
        <taxon>Viridiplantae</taxon>
        <taxon>Streptophyta</taxon>
        <taxon>Embryophyta</taxon>
        <taxon>Tracheophyta</taxon>
        <taxon>Spermatophyta</taxon>
        <taxon>Magnoliopsida</taxon>
        <taxon>eudicotyledons</taxon>
        <taxon>Gunneridae</taxon>
        <taxon>Pentapetalae</taxon>
        <taxon>rosids</taxon>
        <taxon>fabids</taxon>
        <taxon>Malpighiales</taxon>
        <taxon>Salicaceae</taxon>
        <taxon>Saliceae</taxon>
        <taxon>Salix</taxon>
    </lineage>
</organism>
<name>A0A6N2M549_SALVM</name>
<protein>
    <submittedName>
        <fullName evidence="1">Uncharacterized protein</fullName>
    </submittedName>
</protein>
<gene>
    <name evidence="1" type="ORF">SVIM_LOCUS321403</name>
</gene>
<dbReference type="EMBL" id="CAADRP010001707">
    <property type="protein sequence ID" value="VFU48829.1"/>
    <property type="molecule type" value="Genomic_DNA"/>
</dbReference>
<proteinExistence type="predicted"/>
<dbReference type="AlphaFoldDB" id="A0A6N2M549"/>